<evidence type="ECO:0000313" key="3">
    <source>
        <dbReference type="Proteomes" id="UP000327013"/>
    </source>
</evidence>
<accession>A0A5N6QFY6</accession>
<dbReference type="AlphaFoldDB" id="A0A5N6QFY6"/>
<evidence type="ECO:0000313" key="2">
    <source>
        <dbReference type="EMBL" id="KAE7998232.1"/>
    </source>
</evidence>
<dbReference type="Proteomes" id="UP000327013">
    <property type="component" value="Chromosome 1"/>
</dbReference>
<dbReference type="EMBL" id="CM017321">
    <property type="protein sequence ID" value="KAE7998232.1"/>
    <property type="molecule type" value="Genomic_DNA"/>
</dbReference>
<keyword evidence="3" id="KW-1185">Reference proteome</keyword>
<name>A0A5N6QFY6_9ROSI</name>
<gene>
    <name evidence="2" type="ORF">FH972_002797</name>
</gene>
<feature type="region of interest" description="Disordered" evidence="1">
    <location>
        <begin position="22"/>
        <end position="57"/>
    </location>
</feature>
<protein>
    <submittedName>
        <fullName evidence="2">Uncharacterized protein</fullName>
    </submittedName>
</protein>
<proteinExistence type="predicted"/>
<sequence>MAESLSSRNLQKLLTESEMAAAQQLMQLSDEDSYNNDNNRKKRDTHTDDDEEVDQSRSEITSAIIEEIFGKEEACRCRPKKQRYRSLVSIYTATKPINGGFEKRVRSYGNFNGVLA</sequence>
<dbReference type="OrthoDB" id="1739516at2759"/>
<dbReference type="PANTHER" id="PTHR35167:SF12">
    <property type="match status" value="1"/>
</dbReference>
<reference evidence="2 3" key="1">
    <citation type="submission" date="2019-06" db="EMBL/GenBank/DDBJ databases">
        <title>A chromosomal-level reference genome of Carpinus fangiana (Coryloideae, Betulaceae).</title>
        <authorList>
            <person name="Yang X."/>
            <person name="Wang Z."/>
            <person name="Zhang L."/>
            <person name="Hao G."/>
            <person name="Liu J."/>
            <person name="Yang Y."/>
        </authorList>
    </citation>
    <scope>NUCLEOTIDE SEQUENCE [LARGE SCALE GENOMIC DNA]</scope>
    <source>
        <strain evidence="2">Cfa_2016G</strain>
        <tissue evidence="2">Leaf</tissue>
    </source>
</reference>
<evidence type="ECO:0000256" key="1">
    <source>
        <dbReference type="SAM" id="MobiDB-lite"/>
    </source>
</evidence>
<organism evidence="2 3">
    <name type="scientific">Carpinus fangiana</name>
    <dbReference type="NCBI Taxonomy" id="176857"/>
    <lineage>
        <taxon>Eukaryota</taxon>
        <taxon>Viridiplantae</taxon>
        <taxon>Streptophyta</taxon>
        <taxon>Embryophyta</taxon>
        <taxon>Tracheophyta</taxon>
        <taxon>Spermatophyta</taxon>
        <taxon>Magnoliopsida</taxon>
        <taxon>eudicotyledons</taxon>
        <taxon>Gunneridae</taxon>
        <taxon>Pentapetalae</taxon>
        <taxon>rosids</taxon>
        <taxon>fabids</taxon>
        <taxon>Fagales</taxon>
        <taxon>Betulaceae</taxon>
        <taxon>Carpinus</taxon>
    </lineage>
</organism>
<dbReference type="PANTHER" id="PTHR35167">
    <property type="entry name" value="OS05G0216466 PROTEIN"/>
    <property type="match status" value="1"/>
</dbReference>